<dbReference type="SUPFAM" id="SSF47661">
    <property type="entry name" value="t-snare proteins"/>
    <property type="match status" value="1"/>
</dbReference>
<dbReference type="InterPro" id="IPR010989">
    <property type="entry name" value="SNARE"/>
</dbReference>
<comment type="caution">
    <text evidence="1">The sequence shown here is derived from an EMBL/GenBank/DDBJ whole genome shotgun (WGS) entry which is preliminary data.</text>
</comment>
<protein>
    <submittedName>
        <fullName evidence="1">Uncharacterized protein</fullName>
    </submittedName>
</protein>
<dbReference type="GO" id="GO:0016020">
    <property type="term" value="C:membrane"/>
    <property type="evidence" value="ECO:0007669"/>
    <property type="project" value="InterPro"/>
</dbReference>
<dbReference type="GO" id="GO:0016192">
    <property type="term" value="P:vesicle-mediated transport"/>
    <property type="evidence" value="ECO:0007669"/>
    <property type="project" value="InterPro"/>
</dbReference>
<dbReference type="Gene3D" id="1.20.58.70">
    <property type="match status" value="1"/>
</dbReference>
<keyword evidence="2" id="KW-1185">Reference proteome</keyword>
<accession>A0AAE0Q4I3</accession>
<proteinExistence type="predicted"/>
<dbReference type="EMBL" id="JAUCMX010000022">
    <property type="protein sequence ID" value="KAK3513576.1"/>
    <property type="molecule type" value="Genomic_DNA"/>
</dbReference>
<feature type="non-terminal residue" evidence="1">
    <location>
        <position position="75"/>
    </location>
</feature>
<organism evidence="1 2">
    <name type="scientific">Hemibagrus guttatus</name>
    <dbReference type="NCBI Taxonomy" id="175788"/>
    <lineage>
        <taxon>Eukaryota</taxon>
        <taxon>Metazoa</taxon>
        <taxon>Chordata</taxon>
        <taxon>Craniata</taxon>
        <taxon>Vertebrata</taxon>
        <taxon>Euteleostomi</taxon>
        <taxon>Actinopterygii</taxon>
        <taxon>Neopterygii</taxon>
        <taxon>Teleostei</taxon>
        <taxon>Ostariophysi</taxon>
        <taxon>Siluriformes</taxon>
        <taxon>Bagridae</taxon>
        <taxon>Hemibagrus</taxon>
    </lineage>
</organism>
<gene>
    <name evidence="1" type="ORF">QTP70_019469</name>
</gene>
<evidence type="ECO:0000313" key="1">
    <source>
        <dbReference type="EMBL" id="KAK3513576.1"/>
    </source>
</evidence>
<name>A0AAE0Q4I3_9TELE</name>
<reference evidence="1" key="1">
    <citation type="submission" date="2023-06" db="EMBL/GenBank/DDBJ databases">
        <title>Male Hemibagrus guttatus genome.</title>
        <authorList>
            <person name="Bian C."/>
        </authorList>
    </citation>
    <scope>NUCLEOTIDE SEQUENCE</scope>
    <source>
        <strain evidence="1">Male_cb2023</strain>
        <tissue evidence="1">Muscle</tissue>
    </source>
</reference>
<sequence>VEEIRGYIDLLAEKVEEVKRKHSAILAAPNPDETWRHPTWAVPNSYKLLPTCSIAGLFDSPTPHIQSRFVHSGCV</sequence>
<dbReference type="Proteomes" id="UP001274896">
    <property type="component" value="Unassembled WGS sequence"/>
</dbReference>
<evidence type="ECO:0000313" key="2">
    <source>
        <dbReference type="Proteomes" id="UP001274896"/>
    </source>
</evidence>
<dbReference type="AlphaFoldDB" id="A0AAE0Q4I3"/>